<feature type="transmembrane region" description="Helical" evidence="1">
    <location>
        <begin position="168"/>
        <end position="189"/>
    </location>
</feature>
<dbReference type="eggNOG" id="KOG2678">
    <property type="taxonomic scope" value="Eukaryota"/>
</dbReference>
<dbReference type="Proteomes" id="UP000009328">
    <property type="component" value="Unassembled WGS sequence"/>
</dbReference>
<dbReference type="InParanoid" id="K0KLR8"/>
<organism evidence="2 3">
    <name type="scientific">Wickerhamomyces ciferrii (strain ATCC 14091 / BCRC 22168 / CBS 111 / JCM 3599 / NBRC 0793 / NRRL Y-1031 F-60-10)</name>
    <name type="common">Yeast</name>
    <name type="synonym">Pichia ciferrii</name>
    <dbReference type="NCBI Taxonomy" id="1206466"/>
    <lineage>
        <taxon>Eukaryota</taxon>
        <taxon>Fungi</taxon>
        <taxon>Dikarya</taxon>
        <taxon>Ascomycota</taxon>
        <taxon>Saccharomycotina</taxon>
        <taxon>Saccharomycetes</taxon>
        <taxon>Phaffomycetales</taxon>
        <taxon>Wickerhamomycetaceae</taxon>
        <taxon>Wickerhamomyces</taxon>
    </lineage>
</organism>
<sequence>MIKADILQSFSTNNTKLRDSLADYSNGIINDKFQNDLNLTTKQQSQINTKIEHDNDDNNNENNDNDHDDNISQLRKRLLKGQTNSQNSELNFDQSLQIEESKQEDILKDMFQFINSIKEGAHAFNDKLNQDSNVLKAAETGLDVTSKKLINSKKNLSKTINSLGLIDALKIFVIVILLFLLSLIIIKIFPKW</sequence>
<keyword evidence="1" id="KW-0472">Membrane</keyword>
<evidence type="ECO:0000256" key="1">
    <source>
        <dbReference type="SAM" id="Phobius"/>
    </source>
</evidence>
<dbReference type="STRING" id="1206466.K0KLR8"/>
<accession>K0KLR8</accession>
<name>K0KLR8_WICCF</name>
<keyword evidence="1" id="KW-0812">Transmembrane</keyword>
<comment type="caution">
    <text evidence="2">The sequence shown here is derived from an EMBL/GenBank/DDBJ whole genome shotgun (WGS) entry which is preliminary data.</text>
</comment>
<dbReference type="HOGENOM" id="CLU_1416176_0_0_1"/>
<dbReference type="EMBL" id="CAIF01000034">
    <property type="protein sequence ID" value="CCH42073.1"/>
    <property type="molecule type" value="Genomic_DNA"/>
</dbReference>
<keyword evidence="3" id="KW-1185">Reference proteome</keyword>
<reference evidence="2 3" key="1">
    <citation type="journal article" date="2012" name="Eukaryot. Cell">
        <title>Draft genome sequence of Wickerhamomyces ciferrii NRRL Y-1031 F-60-10.</title>
        <authorList>
            <person name="Schneider J."/>
            <person name="Andrea H."/>
            <person name="Blom J."/>
            <person name="Jaenicke S."/>
            <person name="Ruckert C."/>
            <person name="Schorsch C."/>
            <person name="Szczepanowski R."/>
            <person name="Farwick M."/>
            <person name="Goesmann A."/>
            <person name="Puhler A."/>
            <person name="Schaffer S."/>
            <person name="Tauch A."/>
            <person name="Kohler T."/>
            <person name="Brinkrolf K."/>
        </authorList>
    </citation>
    <scope>NUCLEOTIDE SEQUENCE [LARGE SCALE GENOMIC DNA]</scope>
    <source>
        <strain evidence="3">ATCC 14091 / BCRC 22168 / CBS 111 / JCM 3599 / NBRC 0793 / NRRL Y-1031 F-60-10</strain>
    </source>
</reference>
<dbReference type="AlphaFoldDB" id="K0KLR8"/>
<evidence type="ECO:0000313" key="2">
    <source>
        <dbReference type="EMBL" id="CCH42073.1"/>
    </source>
</evidence>
<evidence type="ECO:0000313" key="3">
    <source>
        <dbReference type="Proteomes" id="UP000009328"/>
    </source>
</evidence>
<gene>
    <name evidence="2" type="ORF">BN7_1612</name>
</gene>
<protein>
    <submittedName>
        <fullName evidence="2">Uncharacterized protein</fullName>
    </submittedName>
</protein>
<proteinExistence type="predicted"/>
<keyword evidence="1" id="KW-1133">Transmembrane helix</keyword>
<dbReference type="FunCoup" id="K0KLR8">
    <property type="interactions" value="144"/>
</dbReference>